<comment type="caution">
    <text evidence="1">The sequence shown here is derived from an EMBL/GenBank/DDBJ whole genome shotgun (WGS) entry which is preliminary data.</text>
</comment>
<dbReference type="Proteomes" id="UP001222325">
    <property type="component" value="Unassembled WGS sequence"/>
</dbReference>
<name>A0AAD6XVZ9_9AGAR</name>
<dbReference type="EMBL" id="JARJCN010000011">
    <property type="protein sequence ID" value="KAJ7096759.1"/>
    <property type="molecule type" value="Genomic_DNA"/>
</dbReference>
<sequence length="290" mass="32447">MSRSESGDFSRQARHACGFGTSSVLPIDVSNSTSRQLHAHPNELTPTASSCALCASRERRDAPSFPPRRRQASIYAVFYVLEVFPTRLQGLDLAVVLMRPTRRHYRLIDRRVGGVPTCRCRPRQSSCSGDMLRQDYAVFELIHVLFNAPAAARFELAGLTRMTCLQHLAFNGATTIFLFNIRTSRERHIPLRVVRLSQSGARHHRSRRARDAPRWCRPGRLHRSPPPPCFFDFWCSGKRVFGDAPAVRALCSGPGFRAPATAVTRAAPAVAPIPRRPHISDSTFGLPPLW</sequence>
<proteinExistence type="predicted"/>
<reference evidence="1" key="1">
    <citation type="submission" date="2023-03" db="EMBL/GenBank/DDBJ databases">
        <title>Massive genome expansion in bonnet fungi (Mycena s.s.) driven by repeated elements and novel gene families across ecological guilds.</title>
        <authorList>
            <consortium name="Lawrence Berkeley National Laboratory"/>
            <person name="Harder C.B."/>
            <person name="Miyauchi S."/>
            <person name="Viragh M."/>
            <person name="Kuo A."/>
            <person name="Thoen E."/>
            <person name="Andreopoulos B."/>
            <person name="Lu D."/>
            <person name="Skrede I."/>
            <person name="Drula E."/>
            <person name="Henrissat B."/>
            <person name="Morin E."/>
            <person name="Kohler A."/>
            <person name="Barry K."/>
            <person name="LaButti K."/>
            <person name="Morin E."/>
            <person name="Salamov A."/>
            <person name="Lipzen A."/>
            <person name="Mereny Z."/>
            <person name="Hegedus B."/>
            <person name="Baldrian P."/>
            <person name="Stursova M."/>
            <person name="Weitz H."/>
            <person name="Taylor A."/>
            <person name="Grigoriev I.V."/>
            <person name="Nagy L.G."/>
            <person name="Martin F."/>
            <person name="Kauserud H."/>
        </authorList>
    </citation>
    <scope>NUCLEOTIDE SEQUENCE</scope>
    <source>
        <strain evidence="1">CBHHK173m</strain>
    </source>
</reference>
<keyword evidence="2" id="KW-1185">Reference proteome</keyword>
<evidence type="ECO:0000313" key="1">
    <source>
        <dbReference type="EMBL" id="KAJ7096759.1"/>
    </source>
</evidence>
<accession>A0AAD6XVZ9</accession>
<evidence type="ECO:0000313" key="2">
    <source>
        <dbReference type="Proteomes" id="UP001222325"/>
    </source>
</evidence>
<dbReference type="AlphaFoldDB" id="A0AAD6XVZ9"/>
<organism evidence="1 2">
    <name type="scientific">Mycena belliarum</name>
    <dbReference type="NCBI Taxonomy" id="1033014"/>
    <lineage>
        <taxon>Eukaryota</taxon>
        <taxon>Fungi</taxon>
        <taxon>Dikarya</taxon>
        <taxon>Basidiomycota</taxon>
        <taxon>Agaricomycotina</taxon>
        <taxon>Agaricomycetes</taxon>
        <taxon>Agaricomycetidae</taxon>
        <taxon>Agaricales</taxon>
        <taxon>Marasmiineae</taxon>
        <taxon>Mycenaceae</taxon>
        <taxon>Mycena</taxon>
    </lineage>
</organism>
<gene>
    <name evidence="1" type="ORF">B0H15DRAFT_946215</name>
</gene>
<protein>
    <submittedName>
        <fullName evidence="1">Uncharacterized protein</fullName>
    </submittedName>
</protein>